<dbReference type="OrthoDB" id="9801597at2"/>
<evidence type="ECO:0000256" key="1">
    <source>
        <dbReference type="PIRNR" id="PIRNR012524"/>
    </source>
</evidence>
<dbReference type="InterPro" id="IPR040764">
    <property type="entry name" value="CvfB_WH"/>
</dbReference>
<dbReference type="InterPro" id="IPR036388">
    <property type="entry name" value="WH-like_DNA-bd_sf"/>
</dbReference>
<dbReference type="Pfam" id="PF13509">
    <property type="entry name" value="S1_2"/>
    <property type="match status" value="2"/>
</dbReference>
<comment type="similarity">
    <text evidence="1">Belongs to the CvfB family.</text>
</comment>
<organism evidence="4 5">
    <name type="scientific">Fodinibius salinus</name>
    <dbReference type="NCBI Taxonomy" id="860790"/>
    <lineage>
        <taxon>Bacteria</taxon>
        <taxon>Pseudomonadati</taxon>
        <taxon>Balneolota</taxon>
        <taxon>Balneolia</taxon>
        <taxon>Balneolales</taxon>
        <taxon>Balneolaceae</taxon>
        <taxon>Fodinibius</taxon>
    </lineage>
</organism>
<dbReference type="InterPro" id="IPR014464">
    <property type="entry name" value="CvfB_fam"/>
</dbReference>
<evidence type="ECO:0000313" key="5">
    <source>
        <dbReference type="Proteomes" id="UP000324595"/>
    </source>
</evidence>
<feature type="domain" description="Conserved virulence factor B first S1" evidence="2">
    <location>
        <begin position="4"/>
        <end position="67"/>
    </location>
</feature>
<dbReference type="PIRSF" id="PIRSF012524">
    <property type="entry name" value="YitL_S1"/>
    <property type="match status" value="1"/>
</dbReference>
<dbReference type="Gene3D" id="1.10.10.10">
    <property type="entry name" value="Winged helix-like DNA-binding domain superfamily/Winged helix DNA-binding domain"/>
    <property type="match status" value="1"/>
</dbReference>
<keyword evidence="5" id="KW-1185">Reference proteome</keyword>
<evidence type="ECO:0000313" key="4">
    <source>
        <dbReference type="EMBL" id="TYP95404.1"/>
    </source>
</evidence>
<sequence>MLNLGTFQTLNVARQTDHGYYLQNTSHKGDDEVLLPTSLADRELQKGENVRVFLYKDGEERLTATMQQPKITRDSIAFLRVKEVNKIGAFLDWGLDKDLFVPHSEQLDSMNENQSYLVWMYLDEKTDRLVASEKLDHFLDNSEITVEEHEEVNLWIRKKTDLGYKVVINEKYDGLIYHNEFYRDVHYGDKTTGYIKQIRSDNKIDVTLRPIGYDKVEPNAQHILDRLQQVGGYLDLHDKSDPDEIQNRLEMSKKTFKKAIGRLYKKEIIRIEDDGIYLQD</sequence>
<dbReference type="Pfam" id="PF17783">
    <property type="entry name" value="WHD_CvfB"/>
    <property type="match status" value="1"/>
</dbReference>
<evidence type="ECO:0008006" key="6">
    <source>
        <dbReference type="Google" id="ProtNLM"/>
    </source>
</evidence>
<protein>
    <recommendedName>
        <fullName evidence="6">GntR family transcriptional regulator</fullName>
    </recommendedName>
</protein>
<feature type="domain" description="Conserved virulence factor B first S1" evidence="2">
    <location>
        <begin position="79"/>
        <end position="132"/>
    </location>
</feature>
<dbReference type="PANTHER" id="PTHR37296:SF1">
    <property type="entry name" value="CONSERVED VIRULENCE FACTOR B"/>
    <property type="match status" value="1"/>
</dbReference>
<proteinExistence type="inferred from homology"/>
<dbReference type="Gene3D" id="2.40.50.140">
    <property type="entry name" value="Nucleic acid-binding proteins"/>
    <property type="match status" value="2"/>
</dbReference>
<dbReference type="SUPFAM" id="SSF50249">
    <property type="entry name" value="Nucleic acid-binding proteins"/>
    <property type="match status" value="1"/>
</dbReference>
<dbReference type="EMBL" id="VNHY01000001">
    <property type="protein sequence ID" value="TYP95404.1"/>
    <property type="molecule type" value="Genomic_DNA"/>
</dbReference>
<evidence type="ECO:0000259" key="2">
    <source>
        <dbReference type="Pfam" id="PF13509"/>
    </source>
</evidence>
<dbReference type="PANTHER" id="PTHR37296">
    <property type="entry name" value="CONSERVED VIRULENCE FACTOR B"/>
    <property type="match status" value="1"/>
</dbReference>
<evidence type="ECO:0000259" key="3">
    <source>
        <dbReference type="Pfam" id="PF17783"/>
    </source>
</evidence>
<reference evidence="4 5" key="1">
    <citation type="submission" date="2019-07" db="EMBL/GenBank/DDBJ databases">
        <title>Genomic Encyclopedia of Archaeal and Bacterial Type Strains, Phase II (KMG-II): from individual species to whole genera.</title>
        <authorList>
            <person name="Goeker M."/>
        </authorList>
    </citation>
    <scope>NUCLEOTIDE SEQUENCE [LARGE SCALE GENOMIC DNA]</scope>
    <source>
        <strain evidence="4 5">DSM 21935</strain>
    </source>
</reference>
<name>A0A5D3YNF9_9BACT</name>
<dbReference type="InterPro" id="IPR012340">
    <property type="entry name" value="NA-bd_OB-fold"/>
</dbReference>
<dbReference type="Proteomes" id="UP000324595">
    <property type="component" value="Unassembled WGS sequence"/>
</dbReference>
<feature type="domain" description="Conserved virulence factor B-like winged helix" evidence="3">
    <location>
        <begin position="221"/>
        <end position="278"/>
    </location>
</feature>
<comment type="caution">
    <text evidence="4">The sequence shown here is derived from an EMBL/GenBank/DDBJ whole genome shotgun (WGS) entry which is preliminary data.</text>
</comment>
<accession>A0A5D3YNF9</accession>
<dbReference type="InterPro" id="IPR039566">
    <property type="entry name" value="CvfB_S1_st"/>
</dbReference>
<gene>
    <name evidence="4" type="ORF">LX73_0705</name>
</gene>
<dbReference type="AlphaFoldDB" id="A0A5D3YNF9"/>
<dbReference type="RefSeq" id="WP_148898071.1">
    <property type="nucleotide sequence ID" value="NZ_VNHY01000001.1"/>
</dbReference>